<gene>
    <name evidence="3" type="ORF">TcWFU_003726</name>
</gene>
<sequence>MVEFPLKIGDFTVINTTLAEGVEHQLYALSKSKTNVKVYNIPPFFTTATLREFFTSFGPLVQLLYDKQKCCASVSYRLKKSADMLVASPMTVSYAFRLPKATFSQIIDDSKRPWIKNSESLKDESEEFLQQYFKEKLSKGEDSDGESDEWTVVRPKRRRRR</sequence>
<dbReference type="Pfam" id="PF00076">
    <property type="entry name" value="RRM_1"/>
    <property type="match status" value="1"/>
</dbReference>
<dbReference type="InterPro" id="IPR000504">
    <property type="entry name" value="RRM_dom"/>
</dbReference>
<dbReference type="SUPFAM" id="SSF54928">
    <property type="entry name" value="RNA-binding domain, RBD"/>
    <property type="match status" value="1"/>
</dbReference>
<reference evidence="3 4" key="1">
    <citation type="journal article" date="2022" name="Front. Cell. Infect. Microbiol.">
        <title>The Genomes of Two Strains of Taenia crassiceps the Animal Model for the Study of Human Cysticercosis.</title>
        <authorList>
            <person name="Bobes R.J."/>
            <person name="Estrada K."/>
            <person name="Rios-Valencia D.G."/>
            <person name="Calderon-Gallegos A."/>
            <person name="de la Torre P."/>
            <person name="Carrero J.C."/>
            <person name="Sanchez-Flores A."/>
            <person name="Laclette J.P."/>
        </authorList>
    </citation>
    <scope>NUCLEOTIDE SEQUENCE [LARGE SCALE GENOMIC DNA]</scope>
    <source>
        <strain evidence="3">WFUcys</strain>
    </source>
</reference>
<dbReference type="CDD" id="cd00590">
    <property type="entry name" value="RRM_SF"/>
    <property type="match status" value="1"/>
</dbReference>
<evidence type="ECO:0000313" key="3">
    <source>
        <dbReference type="EMBL" id="KAL5110141.1"/>
    </source>
</evidence>
<dbReference type="InterPro" id="IPR012677">
    <property type="entry name" value="Nucleotide-bd_a/b_plait_sf"/>
</dbReference>
<dbReference type="Gene3D" id="3.30.70.330">
    <property type="match status" value="1"/>
</dbReference>
<dbReference type="EMBL" id="JAKROA010000002">
    <property type="protein sequence ID" value="KAL5110141.1"/>
    <property type="molecule type" value="Genomic_DNA"/>
</dbReference>
<feature type="region of interest" description="Disordered" evidence="1">
    <location>
        <begin position="136"/>
        <end position="161"/>
    </location>
</feature>
<organism evidence="3 4">
    <name type="scientific">Taenia crassiceps</name>
    <dbReference type="NCBI Taxonomy" id="6207"/>
    <lineage>
        <taxon>Eukaryota</taxon>
        <taxon>Metazoa</taxon>
        <taxon>Spiralia</taxon>
        <taxon>Lophotrochozoa</taxon>
        <taxon>Platyhelminthes</taxon>
        <taxon>Cestoda</taxon>
        <taxon>Eucestoda</taxon>
        <taxon>Cyclophyllidea</taxon>
        <taxon>Taeniidae</taxon>
        <taxon>Taenia</taxon>
    </lineage>
</organism>
<keyword evidence="4" id="KW-1185">Reference proteome</keyword>
<protein>
    <recommendedName>
        <fullName evidence="2">RRM domain-containing protein</fullName>
    </recommendedName>
</protein>
<proteinExistence type="predicted"/>
<evidence type="ECO:0000259" key="2">
    <source>
        <dbReference type="Pfam" id="PF00076"/>
    </source>
</evidence>
<name>A0ABR4QKR4_9CEST</name>
<feature type="domain" description="RRM" evidence="2">
    <location>
        <begin position="37"/>
        <end position="84"/>
    </location>
</feature>
<accession>A0ABR4QKR4</accession>
<evidence type="ECO:0000256" key="1">
    <source>
        <dbReference type="SAM" id="MobiDB-lite"/>
    </source>
</evidence>
<dbReference type="InterPro" id="IPR035979">
    <property type="entry name" value="RBD_domain_sf"/>
</dbReference>
<evidence type="ECO:0000313" key="4">
    <source>
        <dbReference type="Proteomes" id="UP001651158"/>
    </source>
</evidence>
<comment type="caution">
    <text evidence="3">The sequence shown here is derived from an EMBL/GenBank/DDBJ whole genome shotgun (WGS) entry which is preliminary data.</text>
</comment>
<dbReference type="Proteomes" id="UP001651158">
    <property type="component" value="Unassembled WGS sequence"/>
</dbReference>